<evidence type="ECO:0000256" key="7">
    <source>
        <dbReference type="ARBA" id="ARBA00022692"/>
    </source>
</evidence>
<evidence type="ECO:0000256" key="2">
    <source>
        <dbReference type="ARBA" id="ARBA00011084"/>
    </source>
</evidence>
<keyword evidence="10" id="KW-0175">Coiled coil</keyword>
<dbReference type="Gene3D" id="3.10.610.10">
    <property type="entry name" value="GSPII I/J protein-like"/>
    <property type="match status" value="1"/>
</dbReference>
<dbReference type="GO" id="GO:0015628">
    <property type="term" value="P:protein secretion by the type II secretion system"/>
    <property type="evidence" value="ECO:0007669"/>
    <property type="project" value="InterPro"/>
</dbReference>
<evidence type="ECO:0000256" key="3">
    <source>
        <dbReference type="ARBA" id="ARBA00021539"/>
    </source>
</evidence>
<organism evidence="11 12">
    <name type="scientific">Acinetobacter rudis</name>
    <dbReference type="NCBI Taxonomy" id="632955"/>
    <lineage>
        <taxon>Bacteria</taxon>
        <taxon>Pseudomonadati</taxon>
        <taxon>Pseudomonadota</taxon>
        <taxon>Gammaproteobacteria</taxon>
        <taxon>Moraxellales</taxon>
        <taxon>Moraxellaceae</taxon>
        <taxon>Acinetobacter</taxon>
    </lineage>
</organism>
<evidence type="ECO:0000256" key="5">
    <source>
        <dbReference type="ARBA" id="ARBA00022481"/>
    </source>
</evidence>
<dbReference type="InterPro" id="IPR045584">
    <property type="entry name" value="Pilin-like"/>
</dbReference>
<comment type="similarity">
    <text evidence="2">Belongs to the GSP J family.</text>
</comment>
<keyword evidence="9" id="KW-0472">Membrane</keyword>
<dbReference type="InterPro" id="IPR051621">
    <property type="entry name" value="T2SS_protein_J"/>
</dbReference>
<dbReference type="Proteomes" id="UP001243844">
    <property type="component" value="Unassembled WGS sequence"/>
</dbReference>
<proteinExistence type="inferred from homology"/>
<evidence type="ECO:0000313" key="12">
    <source>
        <dbReference type="Proteomes" id="UP001243844"/>
    </source>
</evidence>
<dbReference type="Pfam" id="PF07963">
    <property type="entry name" value="N_methyl"/>
    <property type="match status" value="1"/>
</dbReference>
<evidence type="ECO:0000256" key="6">
    <source>
        <dbReference type="ARBA" id="ARBA00022519"/>
    </source>
</evidence>
<keyword evidence="4" id="KW-1003">Cell membrane</keyword>
<comment type="subcellular location">
    <subcellularLocation>
        <location evidence="1">Cell inner membrane</location>
        <topology evidence="1">Single-pass membrane protein</topology>
    </subcellularLocation>
</comment>
<dbReference type="RefSeq" id="WP_308981226.1">
    <property type="nucleotide sequence ID" value="NZ_JAVIDL010000009.1"/>
</dbReference>
<dbReference type="NCBIfam" id="TIGR01711">
    <property type="entry name" value="gspJ"/>
    <property type="match status" value="1"/>
</dbReference>
<dbReference type="EMBL" id="JAVIDL010000009">
    <property type="protein sequence ID" value="MDQ8935388.1"/>
    <property type="molecule type" value="Genomic_DNA"/>
</dbReference>
<dbReference type="InterPro" id="IPR012902">
    <property type="entry name" value="N_methyl_site"/>
</dbReference>
<gene>
    <name evidence="11" type="primary">gspJ</name>
    <name evidence="11" type="ORF">RFH47_06575</name>
</gene>
<dbReference type="GO" id="GO:0015627">
    <property type="term" value="C:type II protein secretion system complex"/>
    <property type="evidence" value="ECO:0007669"/>
    <property type="project" value="InterPro"/>
</dbReference>
<evidence type="ECO:0000256" key="10">
    <source>
        <dbReference type="SAM" id="Coils"/>
    </source>
</evidence>
<feature type="coiled-coil region" evidence="10">
    <location>
        <begin position="32"/>
        <end position="59"/>
    </location>
</feature>
<keyword evidence="6" id="KW-0997">Cell inner membrane</keyword>
<dbReference type="SUPFAM" id="SSF54523">
    <property type="entry name" value="Pili subunits"/>
    <property type="match status" value="1"/>
</dbReference>
<comment type="caution">
    <text evidence="11">The sequence shown here is derived from an EMBL/GenBank/DDBJ whole genome shotgun (WGS) entry which is preliminary data.</text>
</comment>
<accession>A0AAW8J8I5</accession>
<dbReference type="GO" id="GO:0005886">
    <property type="term" value="C:plasma membrane"/>
    <property type="evidence" value="ECO:0007669"/>
    <property type="project" value="UniProtKB-SubCell"/>
</dbReference>
<evidence type="ECO:0000256" key="8">
    <source>
        <dbReference type="ARBA" id="ARBA00022989"/>
    </source>
</evidence>
<dbReference type="Pfam" id="PF11612">
    <property type="entry name" value="T2SSJ"/>
    <property type="match status" value="1"/>
</dbReference>
<evidence type="ECO:0000256" key="1">
    <source>
        <dbReference type="ARBA" id="ARBA00004377"/>
    </source>
</evidence>
<dbReference type="PANTHER" id="PTHR39583">
    <property type="entry name" value="TYPE II SECRETION SYSTEM PROTEIN J-RELATED"/>
    <property type="match status" value="1"/>
</dbReference>
<dbReference type="PANTHER" id="PTHR39583:SF2">
    <property type="entry name" value="TYPE II SECRETION SYSTEM PROTEIN J"/>
    <property type="match status" value="1"/>
</dbReference>
<dbReference type="NCBIfam" id="TIGR02532">
    <property type="entry name" value="IV_pilin_GFxxxE"/>
    <property type="match status" value="1"/>
</dbReference>
<name>A0AAW8J8I5_9GAMM</name>
<protein>
    <recommendedName>
        <fullName evidence="3">Type II secretion system protein J</fullName>
    </recommendedName>
</protein>
<reference evidence="11" key="1">
    <citation type="submission" date="2023-08" db="EMBL/GenBank/DDBJ databases">
        <title>Emergence of clinically-relevant ST2 carbapenem-resistant Acinetobacter baumannii strains in hospital sewages in Zhejiang, East of China.</title>
        <authorList>
            <person name="Kaichao C."/>
            <person name="Zhang R."/>
        </authorList>
    </citation>
    <scope>NUCLEOTIDE SEQUENCE</scope>
    <source>
        <strain evidence="11">M-RB-37</strain>
    </source>
</reference>
<keyword evidence="7" id="KW-0812">Transmembrane</keyword>
<keyword evidence="5" id="KW-0488">Methylation</keyword>
<evidence type="ECO:0000256" key="4">
    <source>
        <dbReference type="ARBA" id="ARBA00022475"/>
    </source>
</evidence>
<keyword evidence="8" id="KW-1133">Transmembrane helix</keyword>
<evidence type="ECO:0000313" key="11">
    <source>
        <dbReference type="EMBL" id="MDQ8935388.1"/>
    </source>
</evidence>
<evidence type="ECO:0000256" key="9">
    <source>
        <dbReference type="ARBA" id="ARBA00023136"/>
    </source>
</evidence>
<dbReference type="AlphaFoldDB" id="A0AAW8J8I5"/>
<sequence>MKKNAFTLVELLVAIAIFAILSALGWKTFDHIAKIKDRNATHEENLAQLQEAYQQIQRDSIQITAVVAGNSEKPQAALILHDQSLSFTKSGVVDPLQQKKAPTERVEYHYNAQDKKLYRLKYTYINGTPNQQPVSSVLLARVDQLQMNILNPQALDHWPDMIDPNDQTALRRLPRGFSLKFSIDDVEYEWIFDLLNTDFISSNLSKNSLKKQSSDRTLSDPSILV</sequence>
<dbReference type="InterPro" id="IPR010055">
    <property type="entry name" value="T2SS_protein-GspJ"/>
</dbReference>